<evidence type="ECO:0000313" key="1">
    <source>
        <dbReference type="EMBL" id="PWG60150.1"/>
    </source>
</evidence>
<dbReference type="AlphaFoldDB" id="A0A2U2MTH7"/>
<proteinExistence type="predicted"/>
<dbReference type="RefSeq" id="WP_109136951.1">
    <property type="nucleotide sequence ID" value="NZ_QFFN01000006.1"/>
</dbReference>
<evidence type="ECO:0000313" key="2">
    <source>
        <dbReference type="Proteomes" id="UP000245753"/>
    </source>
</evidence>
<protein>
    <submittedName>
        <fullName evidence="1">Uncharacterized protein</fullName>
    </submittedName>
</protein>
<keyword evidence="2" id="KW-1185">Reference proteome</keyword>
<sequence>MTDFDAESRRLLESLDAVDYIDERGHIHYTTAFAQHAVDEYYRGKGPKRIFVEAGFPVEIIGYKRIERALQRWRRLRDTPSCAD</sequence>
<comment type="caution">
    <text evidence="1">The sequence shown here is derived from an EMBL/GenBank/DDBJ whole genome shotgun (WGS) entry which is preliminary data.</text>
</comment>
<name>A0A2U2MTH7_9BIFI</name>
<dbReference type="OrthoDB" id="3231571at2"/>
<dbReference type="EMBL" id="QFFN01000006">
    <property type="protein sequence ID" value="PWG60150.1"/>
    <property type="molecule type" value="Genomic_DNA"/>
</dbReference>
<gene>
    <name evidence="1" type="ORF">DF200_03690</name>
</gene>
<reference evidence="1 2" key="1">
    <citation type="journal article" date="2018" name="Int. J. Syst. Evol. Microbiol.">
        <title>Bifidobacterium catulorum sp. nov., a novel taxon from the faeces of the baby common marmoset (Callithrix jacchus).</title>
        <authorList>
            <person name="Modesto M."/>
            <person name="Michelini S."/>
            <person name="Oki K."/>
            <person name="Biavati B."/>
            <person name="Watanabe K."/>
            <person name="Mattarelli P."/>
        </authorList>
    </citation>
    <scope>NUCLEOTIDE SEQUENCE [LARGE SCALE GENOMIC DNA]</scope>
    <source>
        <strain evidence="1 2">MRM 8.19</strain>
    </source>
</reference>
<organism evidence="1 2">
    <name type="scientific">Bifidobacterium catulorum</name>
    <dbReference type="NCBI Taxonomy" id="1630173"/>
    <lineage>
        <taxon>Bacteria</taxon>
        <taxon>Bacillati</taxon>
        <taxon>Actinomycetota</taxon>
        <taxon>Actinomycetes</taxon>
        <taxon>Bifidobacteriales</taxon>
        <taxon>Bifidobacteriaceae</taxon>
        <taxon>Bifidobacterium</taxon>
    </lineage>
</organism>
<dbReference type="Proteomes" id="UP000245753">
    <property type="component" value="Unassembled WGS sequence"/>
</dbReference>
<accession>A0A2U2MTH7</accession>